<evidence type="ECO:0000256" key="2">
    <source>
        <dbReference type="ARBA" id="ARBA00022857"/>
    </source>
</evidence>
<dbReference type="InterPro" id="IPR036291">
    <property type="entry name" value="NAD(P)-bd_dom_sf"/>
</dbReference>
<dbReference type="PANTHER" id="PTHR42748:SF7">
    <property type="entry name" value="NMRA LIKE REDOX SENSOR 1-RELATED"/>
    <property type="match status" value="1"/>
</dbReference>
<sequence>MRILVFGATGSQQFHVIAESKKKGADVIAATSTDKNFEKLQQAGAEPVLGDISNAAQMVEITKGIDAIAFMIPVSLPNPFDGLQFSKNVIDAANQNGVKKIVWNTSGWLEDQKTGMPTDDVKLDVKDYLIASGLEYVIIEPTIYMENMMGGFCAPFVTNEKKLAYPTPQAMPIGWLASRDVSALMVEAIYNPNLTADSFRVSGLENLKGDELADRFSKGVGEKITYYTQPPAEFRDILSPFVGQAAAAAVASYYQGLQNATHYPSKFNPNMQEILEKLPVEMTSLEAWASENKGFFIN</sequence>
<feature type="domain" description="NmrA-like" evidence="3">
    <location>
        <begin position="2"/>
        <end position="288"/>
    </location>
</feature>
<evidence type="ECO:0000313" key="5">
    <source>
        <dbReference type="Proteomes" id="UP001055420"/>
    </source>
</evidence>
<dbReference type="Proteomes" id="UP001055420">
    <property type="component" value="Chromosome"/>
</dbReference>
<keyword evidence="2" id="KW-0521">NADP</keyword>
<comment type="similarity">
    <text evidence="1">Belongs to the NmrA-type oxidoreductase family.</text>
</comment>
<dbReference type="InterPro" id="IPR051164">
    <property type="entry name" value="NmrA-like_oxidored"/>
</dbReference>
<dbReference type="Pfam" id="PF05368">
    <property type="entry name" value="NmrA"/>
    <property type="match status" value="1"/>
</dbReference>
<dbReference type="InterPro" id="IPR008030">
    <property type="entry name" value="NmrA-like"/>
</dbReference>
<gene>
    <name evidence="4" type="ORF">NFI80_05965</name>
</gene>
<proteinExistence type="inferred from homology"/>
<name>A0ABY4XQL4_9BACT</name>
<evidence type="ECO:0000259" key="3">
    <source>
        <dbReference type="Pfam" id="PF05368"/>
    </source>
</evidence>
<dbReference type="Gene3D" id="3.40.50.720">
    <property type="entry name" value="NAD(P)-binding Rossmann-like Domain"/>
    <property type="match status" value="1"/>
</dbReference>
<organism evidence="4 5">
    <name type="scientific">Dyadobacter chenhuakuii</name>
    <dbReference type="NCBI Taxonomy" id="2909339"/>
    <lineage>
        <taxon>Bacteria</taxon>
        <taxon>Pseudomonadati</taxon>
        <taxon>Bacteroidota</taxon>
        <taxon>Cytophagia</taxon>
        <taxon>Cytophagales</taxon>
        <taxon>Spirosomataceae</taxon>
        <taxon>Dyadobacter</taxon>
    </lineage>
</organism>
<dbReference type="SUPFAM" id="SSF51735">
    <property type="entry name" value="NAD(P)-binding Rossmann-fold domains"/>
    <property type="match status" value="1"/>
</dbReference>
<evidence type="ECO:0000256" key="1">
    <source>
        <dbReference type="ARBA" id="ARBA00006328"/>
    </source>
</evidence>
<dbReference type="PANTHER" id="PTHR42748">
    <property type="entry name" value="NITROGEN METABOLITE REPRESSION PROTEIN NMRA FAMILY MEMBER"/>
    <property type="match status" value="1"/>
</dbReference>
<accession>A0ABY4XQL4</accession>
<protein>
    <submittedName>
        <fullName evidence="4">NmrA family NAD(P)-binding protein</fullName>
    </submittedName>
</protein>
<keyword evidence="5" id="KW-1185">Reference proteome</keyword>
<dbReference type="EMBL" id="CP098805">
    <property type="protein sequence ID" value="USJ32282.1"/>
    <property type="molecule type" value="Genomic_DNA"/>
</dbReference>
<dbReference type="RefSeq" id="WP_235158582.1">
    <property type="nucleotide sequence ID" value="NZ_CP098805.1"/>
</dbReference>
<evidence type="ECO:0000313" key="4">
    <source>
        <dbReference type="EMBL" id="USJ32282.1"/>
    </source>
</evidence>
<reference evidence="4" key="1">
    <citation type="submission" date="2022-06" db="EMBL/GenBank/DDBJ databases">
        <title>Novel species in genus Dyadobacter.</title>
        <authorList>
            <person name="Ma C."/>
        </authorList>
    </citation>
    <scope>NUCLEOTIDE SEQUENCE</scope>
    <source>
        <strain evidence="4">CY22</strain>
    </source>
</reference>